<evidence type="ECO:0000313" key="2">
    <source>
        <dbReference type="Proteomes" id="UP000503640"/>
    </source>
</evidence>
<dbReference type="Proteomes" id="UP000503640">
    <property type="component" value="Unassembled WGS sequence"/>
</dbReference>
<dbReference type="AlphaFoldDB" id="A0A7I9VLH0"/>
<keyword evidence="2" id="KW-1185">Reference proteome</keyword>
<dbReference type="EMBL" id="BJTG01000004">
    <property type="protein sequence ID" value="GEJ57241.1"/>
    <property type="molecule type" value="Genomic_DNA"/>
</dbReference>
<evidence type="ECO:0008006" key="3">
    <source>
        <dbReference type="Google" id="ProtNLM"/>
    </source>
</evidence>
<proteinExistence type="predicted"/>
<sequence length="51" mass="5820">MDFGKRGFEVQYFNVKRNPEALDRFLDLSGGDRRVPLIDEEGRISIGFNGS</sequence>
<accession>A0A7I9VLH0</accession>
<gene>
    <name evidence="1" type="ORF">AMYX_19820</name>
</gene>
<name>A0A7I9VLH0_9BACT</name>
<reference evidence="2" key="1">
    <citation type="journal article" date="2020" name="Appl. Environ. Microbiol.">
        <title>Diazotrophic Anaeromyxobacter Isolates from Soils.</title>
        <authorList>
            <person name="Masuda Y."/>
            <person name="Yamanaka H."/>
            <person name="Xu Z.X."/>
            <person name="Shiratori Y."/>
            <person name="Aono T."/>
            <person name="Amachi S."/>
            <person name="Senoo K."/>
            <person name="Itoh H."/>
        </authorList>
    </citation>
    <scope>NUCLEOTIDE SEQUENCE [LARGE SCALE GENOMIC DNA]</scope>
    <source>
        <strain evidence="2">R267</strain>
    </source>
</reference>
<comment type="caution">
    <text evidence="1">The sequence shown here is derived from an EMBL/GenBank/DDBJ whole genome shotgun (WGS) entry which is preliminary data.</text>
</comment>
<organism evidence="1 2">
    <name type="scientific">Anaeromyxobacter diazotrophicus</name>
    <dbReference type="NCBI Taxonomy" id="2590199"/>
    <lineage>
        <taxon>Bacteria</taxon>
        <taxon>Pseudomonadati</taxon>
        <taxon>Myxococcota</taxon>
        <taxon>Myxococcia</taxon>
        <taxon>Myxococcales</taxon>
        <taxon>Cystobacterineae</taxon>
        <taxon>Anaeromyxobacteraceae</taxon>
        <taxon>Anaeromyxobacter</taxon>
    </lineage>
</organism>
<protein>
    <recommendedName>
        <fullName evidence="3">Glutaredoxin</fullName>
    </recommendedName>
</protein>
<evidence type="ECO:0000313" key="1">
    <source>
        <dbReference type="EMBL" id="GEJ57241.1"/>
    </source>
</evidence>